<dbReference type="InterPro" id="IPR044810">
    <property type="entry name" value="WRKY_plant"/>
</dbReference>
<comment type="subcellular location">
    <subcellularLocation>
        <location evidence="1">Nucleus</location>
    </subcellularLocation>
</comment>
<dbReference type="PROSITE" id="PS50811">
    <property type="entry name" value="WRKY"/>
    <property type="match status" value="1"/>
</dbReference>
<keyword evidence="3" id="KW-0238">DNA-binding</keyword>
<evidence type="ECO:0000256" key="4">
    <source>
        <dbReference type="ARBA" id="ARBA00023163"/>
    </source>
</evidence>
<feature type="domain" description="WRKY" evidence="6">
    <location>
        <begin position="114"/>
        <end position="157"/>
    </location>
</feature>
<evidence type="ECO:0000313" key="7">
    <source>
        <dbReference type="EMBL" id="GEU67506.1"/>
    </source>
</evidence>
<dbReference type="Gene3D" id="2.20.25.80">
    <property type="entry name" value="WRKY domain"/>
    <property type="match status" value="1"/>
</dbReference>
<evidence type="ECO:0000259" key="6">
    <source>
        <dbReference type="PROSITE" id="PS50811"/>
    </source>
</evidence>
<dbReference type="PANTHER" id="PTHR31429">
    <property type="entry name" value="WRKY TRANSCRIPTION FACTOR 36-RELATED"/>
    <property type="match status" value="1"/>
</dbReference>
<dbReference type="PANTHER" id="PTHR31429:SF105">
    <property type="entry name" value="WRKY DOMAIN-CONTAINING PROTEIN"/>
    <property type="match status" value="1"/>
</dbReference>
<organism evidence="7">
    <name type="scientific">Tanacetum cinerariifolium</name>
    <name type="common">Dalmatian daisy</name>
    <name type="synonym">Chrysanthemum cinerariifolium</name>
    <dbReference type="NCBI Taxonomy" id="118510"/>
    <lineage>
        <taxon>Eukaryota</taxon>
        <taxon>Viridiplantae</taxon>
        <taxon>Streptophyta</taxon>
        <taxon>Embryophyta</taxon>
        <taxon>Tracheophyta</taxon>
        <taxon>Spermatophyta</taxon>
        <taxon>Magnoliopsida</taxon>
        <taxon>eudicotyledons</taxon>
        <taxon>Gunneridae</taxon>
        <taxon>Pentapetalae</taxon>
        <taxon>asterids</taxon>
        <taxon>campanulids</taxon>
        <taxon>Asterales</taxon>
        <taxon>Asteraceae</taxon>
        <taxon>Asteroideae</taxon>
        <taxon>Anthemideae</taxon>
        <taxon>Anthemidinae</taxon>
        <taxon>Tanacetum</taxon>
    </lineage>
</organism>
<evidence type="ECO:0000256" key="3">
    <source>
        <dbReference type="ARBA" id="ARBA00023125"/>
    </source>
</evidence>
<dbReference type="SUPFAM" id="SSF118290">
    <property type="entry name" value="WRKY DNA-binding domain"/>
    <property type="match status" value="1"/>
</dbReference>
<name>A0A6L2M0E0_TANCI</name>
<accession>A0A6L2M0E0</accession>
<dbReference type="InterPro" id="IPR003657">
    <property type="entry name" value="WRKY_dom"/>
</dbReference>
<sequence length="162" mass="18451">MVDTSLDIDLNVVPFHKTGDTSKNNEDKLSQMNLENKKLKEMLTLVSDNHNSHQNHVSKLMQDHDLLASSPNKRKSCECDECNTSASTENHHQGLLKRLNNGVTRVYTRTDPSDKSLVVKDGYQWRKYGQKVTRDNPSPRAYYKCSFSPSCPVKKKVIDLSL</sequence>
<keyword evidence="5" id="KW-0539">Nucleus</keyword>
<dbReference type="InterPro" id="IPR036576">
    <property type="entry name" value="WRKY_dom_sf"/>
</dbReference>
<dbReference type="GO" id="GO:0043565">
    <property type="term" value="F:sequence-specific DNA binding"/>
    <property type="evidence" value="ECO:0007669"/>
    <property type="project" value="InterPro"/>
</dbReference>
<proteinExistence type="predicted"/>
<dbReference type="Pfam" id="PF03106">
    <property type="entry name" value="WRKY"/>
    <property type="match status" value="1"/>
</dbReference>
<dbReference type="EMBL" id="BKCJ010005578">
    <property type="protein sequence ID" value="GEU67506.1"/>
    <property type="molecule type" value="Genomic_DNA"/>
</dbReference>
<protein>
    <submittedName>
        <fullName evidence="7">Probable WRKY transcription factor 40</fullName>
    </submittedName>
</protein>
<dbReference type="GO" id="GO:0003700">
    <property type="term" value="F:DNA-binding transcription factor activity"/>
    <property type="evidence" value="ECO:0007669"/>
    <property type="project" value="InterPro"/>
</dbReference>
<keyword evidence="2" id="KW-0805">Transcription regulation</keyword>
<reference evidence="7" key="1">
    <citation type="journal article" date="2019" name="Sci. Rep.">
        <title>Draft genome of Tanacetum cinerariifolium, the natural source of mosquito coil.</title>
        <authorList>
            <person name="Yamashiro T."/>
            <person name="Shiraishi A."/>
            <person name="Satake H."/>
            <person name="Nakayama K."/>
        </authorList>
    </citation>
    <scope>NUCLEOTIDE SEQUENCE</scope>
</reference>
<dbReference type="SMART" id="SM00774">
    <property type="entry name" value="WRKY"/>
    <property type="match status" value="1"/>
</dbReference>
<evidence type="ECO:0000256" key="1">
    <source>
        <dbReference type="ARBA" id="ARBA00004123"/>
    </source>
</evidence>
<evidence type="ECO:0000256" key="2">
    <source>
        <dbReference type="ARBA" id="ARBA00023015"/>
    </source>
</evidence>
<evidence type="ECO:0000256" key="5">
    <source>
        <dbReference type="ARBA" id="ARBA00023242"/>
    </source>
</evidence>
<dbReference type="AlphaFoldDB" id="A0A6L2M0E0"/>
<gene>
    <name evidence="7" type="ORF">Tci_039484</name>
</gene>
<keyword evidence="4" id="KW-0804">Transcription</keyword>
<comment type="caution">
    <text evidence="7">The sequence shown here is derived from an EMBL/GenBank/DDBJ whole genome shotgun (WGS) entry which is preliminary data.</text>
</comment>
<dbReference type="GO" id="GO:0005634">
    <property type="term" value="C:nucleus"/>
    <property type="evidence" value="ECO:0007669"/>
    <property type="project" value="UniProtKB-SubCell"/>
</dbReference>